<feature type="transmembrane region" description="Helical" evidence="1">
    <location>
        <begin position="125"/>
        <end position="149"/>
    </location>
</feature>
<evidence type="ECO:0000313" key="2">
    <source>
        <dbReference type="EMBL" id="SMC04144.1"/>
    </source>
</evidence>
<protein>
    <recommendedName>
        <fullName evidence="4">DUF4013 domain-containing protein</fullName>
    </recommendedName>
</protein>
<dbReference type="OrthoDB" id="2081906at2"/>
<dbReference type="Proteomes" id="UP000192660">
    <property type="component" value="Unassembled WGS sequence"/>
</dbReference>
<feature type="transmembrane region" description="Helical" evidence="1">
    <location>
        <begin position="244"/>
        <end position="265"/>
    </location>
</feature>
<accession>A0A1W1WCX0</accession>
<feature type="transmembrane region" description="Helical" evidence="1">
    <location>
        <begin position="161"/>
        <end position="186"/>
    </location>
</feature>
<sequence>MSATNILRHAWRHLLHKPGNLVLAFWYLFILFFFQLFAMRGLGSGFQHWLKALNPSKMSMTNLPPLPHGVALKLALTYLTMILIVFPFVIGALYGGVADSLKTANNQVGLFAFFRYGARLFWESIGLFVGIVLGTTIMLVAGIAINLLFTLLGGHSSVLSVITSVVAAIITLTIMFLWFAVVLFWLGAVYFGGQRIWVSFTEALGWVWHHKAESLRLLLLTAVIVLVATIFFSLFSLVPIIGQFFAIMLYAGVLTLIAIEANIFYREATRHDIPPVYRI</sequence>
<dbReference type="AlphaFoldDB" id="A0A1W1WCX0"/>
<keyword evidence="1" id="KW-1133">Transmembrane helix</keyword>
<evidence type="ECO:0008006" key="4">
    <source>
        <dbReference type="Google" id="ProtNLM"/>
    </source>
</evidence>
<dbReference type="EMBL" id="FWWY01000001">
    <property type="protein sequence ID" value="SMC04144.1"/>
    <property type="molecule type" value="Genomic_DNA"/>
</dbReference>
<organism evidence="2 3">
    <name type="scientific">Sulfobacillus thermosulfidooxidans (strain DSM 9293 / VKM B-1269 / AT-1)</name>
    <dbReference type="NCBI Taxonomy" id="929705"/>
    <lineage>
        <taxon>Bacteria</taxon>
        <taxon>Bacillati</taxon>
        <taxon>Bacillota</taxon>
        <taxon>Clostridia</taxon>
        <taxon>Eubacteriales</taxon>
        <taxon>Clostridiales Family XVII. Incertae Sedis</taxon>
        <taxon>Sulfobacillus</taxon>
    </lineage>
</organism>
<keyword evidence="3" id="KW-1185">Reference proteome</keyword>
<feature type="transmembrane region" description="Helical" evidence="1">
    <location>
        <begin position="217"/>
        <end position="238"/>
    </location>
</feature>
<feature type="transmembrane region" description="Helical" evidence="1">
    <location>
        <begin position="21"/>
        <end position="50"/>
    </location>
</feature>
<gene>
    <name evidence="2" type="ORF">SAMN00768000_1487</name>
</gene>
<evidence type="ECO:0000313" key="3">
    <source>
        <dbReference type="Proteomes" id="UP000192660"/>
    </source>
</evidence>
<reference evidence="3" key="1">
    <citation type="submission" date="2017-04" db="EMBL/GenBank/DDBJ databases">
        <authorList>
            <person name="Varghese N."/>
            <person name="Submissions S."/>
        </authorList>
    </citation>
    <scope>NUCLEOTIDE SEQUENCE [LARGE SCALE GENOMIC DNA]</scope>
    <source>
        <strain evidence="3">DSM 9293</strain>
    </source>
</reference>
<proteinExistence type="predicted"/>
<name>A0A1W1WCX0_SULTA</name>
<feature type="transmembrane region" description="Helical" evidence="1">
    <location>
        <begin position="70"/>
        <end position="94"/>
    </location>
</feature>
<keyword evidence="1" id="KW-0812">Transmembrane</keyword>
<keyword evidence="1" id="KW-0472">Membrane</keyword>
<dbReference type="RefSeq" id="WP_020375502.1">
    <property type="nucleotide sequence ID" value="NZ_FWWY01000001.1"/>
</dbReference>
<evidence type="ECO:0000256" key="1">
    <source>
        <dbReference type="SAM" id="Phobius"/>
    </source>
</evidence>